<feature type="compositionally biased region" description="Acidic residues" evidence="1">
    <location>
        <begin position="466"/>
        <end position="475"/>
    </location>
</feature>
<gene>
    <name evidence="2" type="ORF">PG986_002070</name>
</gene>
<name>A0ABR1QYP7_9PEZI</name>
<accession>A0ABR1QYP7</accession>
<dbReference type="Proteomes" id="UP001391051">
    <property type="component" value="Unassembled WGS sequence"/>
</dbReference>
<proteinExistence type="predicted"/>
<protein>
    <submittedName>
        <fullName evidence="2">Uncharacterized protein</fullName>
    </submittedName>
</protein>
<reference evidence="2 3" key="1">
    <citation type="submission" date="2023-01" db="EMBL/GenBank/DDBJ databases">
        <title>Analysis of 21 Apiospora genomes using comparative genomics revels a genus with tremendous synthesis potential of carbohydrate active enzymes and secondary metabolites.</title>
        <authorList>
            <person name="Sorensen T."/>
        </authorList>
    </citation>
    <scope>NUCLEOTIDE SEQUENCE [LARGE SCALE GENOMIC DNA]</scope>
    <source>
        <strain evidence="2 3">CBS 24483</strain>
    </source>
</reference>
<evidence type="ECO:0000313" key="3">
    <source>
        <dbReference type="Proteomes" id="UP001391051"/>
    </source>
</evidence>
<dbReference type="EMBL" id="JAQQWE010000001">
    <property type="protein sequence ID" value="KAK7967793.1"/>
    <property type="molecule type" value="Genomic_DNA"/>
</dbReference>
<evidence type="ECO:0000313" key="2">
    <source>
        <dbReference type="EMBL" id="KAK7967793.1"/>
    </source>
</evidence>
<feature type="region of interest" description="Disordered" evidence="1">
    <location>
        <begin position="449"/>
        <end position="487"/>
    </location>
</feature>
<dbReference type="GeneID" id="92071354"/>
<comment type="caution">
    <text evidence="2">The sequence shown here is derived from an EMBL/GenBank/DDBJ whole genome shotgun (WGS) entry which is preliminary data.</text>
</comment>
<keyword evidence="3" id="KW-1185">Reference proteome</keyword>
<sequence length="518" mass="57382">MKECQPEDALDRLWAAAISRTPWRGAPHLHLGRDATFDMELVCAKAERHGIQGMRRLPPELVRVVYDYSSLATFWRYVAIVSLARELGKAPMDSVSLPLRDVLAWTRGRGPPSLVQSSSPERPPSSIRLTFDGHGIRQIERLPGIPPFRRWNSENMSFGGFHIWDMPDPPPLAGCRFARPVMPQATQFLTVDLRGATGLTFHFDHGKVYEISTHTRAAPYAKRAAVQQQSGRRVAERTVWVHLPITKGEEILGVALRMTRAANHNELSMQKPCFLFRMKLAGDISLGPDYSEYEDVSISQPNPELLIYNTLSVGPATLFGTYPWHSTSEQGTNEVRRLPHPPRHLLLRPAGQRHAFTSPRRRGGEGNTSPGSGIICHAILLDYANGARRALGNCRLGVDSVAGTYPHPARICYRVFTQTTATATILARGGGTAGLHRVAVRWAIQVEGGSEAAGSAHEHRSYGGWDAEDEDDDDEQHDHQGGNDGWVCSNMQGNMMKMWFSAEQSIMSIVPRGTPPSI</sequence>
<dbReference type="RefSeq" id="XP_066707185.1">
    <property type="nucleotide sequence ID" value="XM_066838292.1"/>
</dbReference>
<evidence type="ECO:0000256" key="1">
    <source>
        <dbReference type="SAM" id="MobiDB-lite"/>
    </source>
</evidence>
<organism evidence="2 3">
    <name type="scientific">Apiospora aurea</name>
    <dbReference type="NCBI Taxonomy" id="335848"/>
    <lineage>
        <taxon>Eukaryota</taxon>
        <taxon>Fungi</taxon>
        <taxon>Dikarya</taxon>
        <taxon>Ascomycota</taxon>
        <taxon>Pezizomycotina</taxon>
        <taxon>Sordariomycetes</taxon>
        <taxon>Xylariomycetidae</taxon>
        <taxon>Amphisphaeriales</taxon>
        <taxon>Apiosporaceae</taxon>
        <taxon>Apiospora</taxon>
    </lineage>
</organism>